<dbReference type="PANTHER" id="PTHR30629:SF2">
    <property type="entry name" value="PROPHAGE INTEGRASE INTS-RELATED"/>
    <property type="match status" value="1"/>
</dbReference>
<comment type="similarity">
    <text evidence="1">Belongs to the 'phage' integrase family.</text>
</comment>
<dbReference type="InterPro" id="IPR010998">
    <property type="entry name" value="Integrase_recombinase_N"/>
</dbReference>
<evidence type="ECO:0000313" key="6">
    <source>
        <dbReference type="Proteomes" id="UP000195569"/>
    </source>
</evidence>
<comment type="caution">
    <text evidence="5">The sequence shown here is derived from an EMBL/GenBank/DDBJ whole genome shotgun (WGS) entry which is preliminary data.</text>
</comment>
<keyword evidence="6" id="KW-1185">Reference proteome</keyword>
<keyword evidence="2" id="KW-0229">DNA integration</keyword>
<evidence type="ECO:0000256" key="3">
    <source>
        <dbReference type="ARBA" id="ARBA00023125"/>
    </source>
</evidence>
<reference evidence="5" key="1">
    <citation type="submission" date="2016-12" db="EMBL/GenBank/DDBJ databases">
        <authorList>
            <person name="Moulin L."/>
        </authorList>
    </citation>
    <scope>NUCLEOTIDE SEQUENCE [LARGE SCALE GENOMIC DNA]</scope>
    <source>
        <strain evidence="5">STM 7183</strain>
    </source>
</reference>
<dbReference type="RefSeq" id="WP_218274542.1">
    <property type="nucleotide sequence ID" value="NZ_CYGY02000050.1"/>
</dbReference>
<dbReference type="Gene3D" id="3.30.160.390">
    <property type="entry name" value="Integrase, DNA-binding domain"/>
    <property type="match status" value="1"/>
</dbReference>
<name>A0A1N7SFW7_9BURK</name>
<protein>
    <submittedName>
        <fullName evidence="5">Bacteriophage integrase</fullName>
    </submittedName>
</protein>
<dbReference type="GO" id="GO:0015074">
    <property type="term" value="P:DNA integration"/>
    <property type="evidence" value="ECO:0007669"/>
    <property type="project" value="UniProtKB-KW"/>
</dbReference>
<dbReference type="PANTHER" id="PTHR30629">
    <property type="entry name" value="PROPHAGE INTEGRASE"/>
    <property type="match status" value="1"/>
</dbReference>
<dbReference type="GO" id="GO:0003677">
    <property type="term" value="F:DNA binding"/>
    <property type="evidence" value="ECO:0007669"/>
    <property type="project" value="UniProtKB-KW"/>
</dbReference>
<keyword evidence="3" id="KW-0238">DNA-binding</keyword>
<accession>A0A1N7SFW7</accession>
<dbReference type="Pfam" id="PF13356">
    <property type="entry name" value="Arm-DNA-bind_3"/>
    <property type="match status" value="1"/>
</dbReference>
<evidence type="ECO:0000256" key="2">
    <source>
        <dbReference type="ARBA" id="ARBA00022908"/>
    </source>
</evidence>
<proteinExistence type="inferred from homology"/>
<sequence>MARSTNITRDLLDRIRNAGGTGKHQDIYDHQQGFMVRVTPAGVISFCYRYRKPDGSYGRKTIGRYPGETVSEARAAALKFTQDLEHRIDTPGEILRKREKAASDTRAAMVVPTINGFLDDRYAKHLRLKLTRKEQAERTIKEIRKMGDAMPGALNIIDDETILDWIYDELEKETSTGKPMKPATVARKLKSLCGLFTLAVDCRIIDRNPVSSVQKKHKALLDEGEPRDRWLSYAKKNACAMHSTGAKPISARGMT</sequence>
<organism evidence="5 6">
    <name type="scientific">Paraburkholderia piptadeniae</name>
    <dbReference type="NCBI Taxonomy" id="1701573"/>
    <lineage>
        <taxon>Bacteria</taxon>
        <taxon>Pseudomonadati</taxon>
        <taxon>Pseudomonadota</taxon>
        <taxon>Betaproteobacteria</taxon>
        <taxon>Burkholderiales</taxon>
        <taxon>Burkholderiaceae</taxon>
        <taxon>Paraburkholderia</taxon>
    </lineage>
</organism>
<feature type="domain" description="Integrase DNA-binding" evidence="4">
    <location>
        <begin position="15"/>
        <end position="91"/>
    </location>
</feature>
<dbReference type="AlphaFoldDB" id="A0A1N7SFW7"/>
<dbReference type="InterPro" id="IPR050808">
    <property type="entry name" value="Phage_Integrase"/>
</dbReference>
<dbReference type="Proteomes" id="UP000195569">
    <property type="component" value="Unassembled WGS sequence"/>
</dbReference>
<dbReference type="Gene3D" id="1.10.150.130">
    <property type="match status" value="1"/>
</dbReference>
<gene>
    <name evidence="5" type="ORF">BN2476_500142</name>
</gene>
<evidence type="ECO:0000259" key="4">
    <source>
        <dbReference type="Pfam" id="PF13356"/>
    </source>
</evidence>
<dbReference type="InterPro" id="IPR038488">
    <property type="entry name" value="Integrase_DNA-bd_sf"/>
</dbReference>
<dbReference type="InterPro" id="IPR025166">
    <property type="entry name" value="Integrase_DNA_bind_dom"/>
</dbReference>
<dbReference type="EMBL" id="CYGY02000050">
    <property type="protein sequence ID" value="SIT46277.1"/>
    <property type="molecule type" value="Genomic_DNA"/>
</dbReference>
<evidence type="ECO:0000256" key="1">
    <source>
        <dbReference type="ARBA" id="ARBA00008857"/>
    </source>
</evidence>
<evidence type="ECO:0000313" key="5">
    <source>
        <dbReference type="EMBL" id="SIT46277.1"/>
    </source>
</evidence>